<dbReference type="STRING" id="195913.SAMN04488004_1603"/>
<sequence length="255" mass="26767">MTTYTPRLNLPFIEAAQAQKHVTHNAALERLDIIVQLQVQQFGATTPPNTAQEGESWALGTDPTGVWAGQNARIATFSGGGWIYFIPRPGWRAWGVAEAVLRVWTDTGWVNAGLDASNLNNLPGVGIGAASDQVNRLTVSAPATLLNHAGGGHQVKVNKASAGDTASLLYQNAFSGRAEMGLAGNDDFSVKVSATGGTWRTALTAVAATGGVQLHHFAQLVPGTAPAAPARGTVYYDDAGNVLRCFDGAAWQDLF</sequence>
<proteinExistence type="predicted"/>
<organism evidence="1 2">
    <name type="scientific">Loktanella salsilacus</name>
    <dbReference type="NCBI Taxonomy" id="195913"/>
    <lineage>
        <taxon>Bacteria</taxon>
        <taxon>Pseudomonadati</taxon>
        <taxon>Pseudomonadota</taxon>
        <taxon>Alphaproteobacteria</taxon>
        <taxon>Rhodobacterales</taxon>
        <taxon>Roseobacteraceae</taxon>
        <taxon>Loktanella</taxon>
    </lineage>
</organism>
<dbReference type="EMBL" id="FOTF01000060">
    <property type="protein sequence ID" value="SFL73808.1"/>
    <property type="molecule type" value="Genomic_DNA"/>
</dbReference>
<evidence type="ECO:0000313" key="2">
    <source>
        <dbReference type="Proteomes" id="UP000199550"/>
    </source>
</evidence>
<keyword evidence="2" id="KW-1185">Reference proteome</keyword>
<dbReference type="InterPro" id="IPR021251">
    <property type="entry name" value="DUF2793"/>
</dbReference>
<reference evidence="1 2" key="1">
    <citation type="submission" date="2016-10" db="EMBL/GenBank/DDBJ databases">
        <authorList>
            <person name="de Groot N.N."/>
        </authorList>
    </citation>
    <scope>NUCLEOTIDE SEQUENCE [LARGE SCALE GENOMIC DNA]</scope>
    <source>
        <strain evidence="1 2">DSM 16199</strain>
    </source>
</reference>
<accession>A0A1I4K4T2</accession>
<dbReference type="RefSeq" id="WP_090192168.1">
    <property type="nucleotide sequence ID" value="NZ_FOTF01000060.1"/>
</dbReference>
<protein>
    <submittedName>
        <fullName evidence="1">Uncharacterized protein</fullName>
    </submittedName>
</protein>
<dbReference type="Pfam" id="PF10983">
    <property type="entry name" value="DUF2793"/>
    <property type="match status" value="1"/>
</dbReference>
<dbReference type="OrthoDB" id="564699at2"/>
<name>A0A1I4K4T2_9RHOB</name>
<dbReference type="Proteomes" id="UP000199550">
    <property type="component" value="Unassembled WGS sequence"/>
</dbReference>
<dbReference type="AlphaFoldDB" id="A0A1I4K4T2"/>
<evidence type="ECO:0000313" key="1">
    <source>
        <dbReference type="EMBL" id="SFL73808.1"/>
    </source>
</evidence>
<gene>
    <name evidence="1" type="ORF">SAMN04488004_1603</name>
</gene>